<evidence type="ECO:0000256" key="1">
    <source>
        <dbReference type="ARBA" id="ARBA00004477"/>
    </source>
</evidence>
<feature type="transmembrane region" description="Helical" evidence="10">
    <location>
        <begin position="524"/>
        <end position="542"/>
    </location>
</feature>
<reference evidence="11 12" key="2">
    <citation type="submission" date="2016-08" db="EMBL/GenBank/DDBJ databases">
        <title>Pervasive Adenine N6-methylation of Active Genes in Fungi.</title>
        <authorList>
            <consortium name="DOE Joint Genome Institute"/>
            <person name="Mondo S.J."/>
            <person name="Dannebaum R.O."/>
            <person name="Kuo R.C."/>
            <person name="Labutti K."/>
            <person name="Haridas S."/>
            <person name="Kuo A."/>
            <person name="Salamov A."/>
            <person name="Ahrendt S.R."/>
            <person name="Lipzen A."/>
            <person name="Sullivan W."/>
            <person name="Andreopoulos W.B."/>
            <person name="Clum A."/>
            <person name="Lindquist E."/>
            <person name="Daum C."/>
            <person name="Ramamoorthy G.K."/>
            <person name="Gryganskyi A."/>
            <person name="Culley D."/>
            <person name="Magnuson J.K."/>
            <person name="James T.Y."/>
            <person name="O'Malley M.A."/>
            <person name="Stajich J.E."/>
            <person name="Spatafora J.W."/>
            <person name="Visel A."/>
            <person name="Grigoriev I.V."/>
        </authorList>
    </citation>
    <scope>NUCLEOTIDE SEQUENCE [LARGE SCALE GENOMIC DNA]</scope>
    <source>
        <strain evidence="12">finn</strain>
    </source>
</reference>
<feature type="transmembrane region" description="Helical" evidence="10">
    <location>
        <begin position="345"/>
        <end position="366"/>
    </location>
</feature>
<evidence type="ECO:0000256" key="2">
    <source>
        <dbReference type="ARBA" id="ARBA00006065"/>
    </source>
</evidence>
<feature type="transmembrane region" description="Helical" evidence="10">
    <location>
        <begin position="473"/>
        <end position="491"/>
    </location>
</feature>
<name>A0A1Y1VIY4_9FUNG</name>
<keyword evidence="5 10" id="KW-0812">Transmembrane</keyword>
<dbReference type="PANTHER" id="PTHR22760:SF4">
    <property type="entry name" value="GPI MANNOSYLTRANSFERASE 3"/>
    <property type="match status" value="1"/>
</dbReference>
<keyword evidence="7 10" id="KW-1133">Transmembrane helix</keyword>
<dbReference type="Proteomes" id="UP000193719">
    <property type="component" value="Unassembled WGS sequence"/>
</dbReference>
<dbReference type="GO" id="GO:0000026">
    <property type="term" value="F:alpha-1,2-mannosyltransferase activity"/>
    <property type="evidence" value="ECO:0007669"/>
    <property type="project" value="TreeGrafter"/>
</dbReference>
<feature type="non-terminal residue" evidence="11">
    <location>
        <position position="790"/>
    </location>
</feature>
<dbReference type="OrthoDB" id="416834at2759"/>
<dbReference type="EC" id="2.4.1.-" evidence="10"/>
<comment type="similarity">
    <text evidence="2">Belongs to the glycosyltransferase 22 family. PIGB subfamily.</text>
</comment>
<keyword evidence="4" id="KW-0808">Transferase</keyword>
<evidence type="ECO:0000256" key="9">
    <source>
        <dbReference type="ARBA" id="ARBA00024708"/>
    </source>
</evidence>
<dbReference type="PANTHER" id="PTHR22760">
    <property type="entry name" value="GLYCOSYLTRANSFERASE"/>
    <property type="match status" value="1"/>
</dbReference>
<feature type="transmembrane region" description="Helical" evidence="10">
    <location>
        <begin position="576"/>
        <end position="597"/>
    </location>
</feature>
<sequence>MIYTKKELYSLLSDIENKVNDNIRRNTQENLINDNGIRNIQENIVNNKRNTQEINENENIKHNQENIINKQNIRQRNIKELKESLFKDSNVKESYNKIKNELPVNELPLDTMFDFMDGTRVRLTHPYSFSNKNKHNFDFNEENQLNKQFQTNKFQNVLFKDQNNSQNHINNGNLINKDKEYKPINFKSSVNKNENLNNIFSNYRHRNTYSTKKTEEEPFKKENVNFESFKRVSEINKTQKEKNEEKKHIQADEIERIQQKLKEFLFEIKIFLMLILFRFYNSLSLGTFFVPDEYWQSIEVAHNFVFDYGYLTWEWKEKIRSFSYPLLFTIPYMILKHLNLDNTDLIIYFPRIIHVFIAAFCDLYTYKLTKKYFGRNAAKWALFCSMLSWSNWNILVRTISNSIETTLTVMALYYWPLRKPKDNNDIPINDFMISLILAAIACFFRPTNGIIWVFLGLSLLFQYRKSLKTLLNIIYHVLIVLVTSLIISIGIDKFYFDEWVISPWNFIKFNIIENISIFYGDNSWHWYFSCGLPFVGYTFLIFMIPGVITSHFNILFYLLLWTVGVYSNLVHKEYRFIYPIVPIIFFYSGHFLDLISKYDQKIKSFIKKYIWKSVALLVLTNIPLAFYIANVHQRGVMDATYFLRKEVRQHDANGIMYLMPCHSTPFYSYIHKNITLDFLTCEPPIGEKDIKAYKSEEDYFFEDPKYFLYNHFSHTIGNTTIKYPTDGKYAKPPENIPKKEWSNYIVFFDNIHNDIKFIFENSNYKEVKRYFNSHFNIKKRKGDIIIYSNI</sequence>
<dbReference type="STRING" id="1754191.A0A1Y1VIY4"/>
<organism evidence="11 12">
    <name type="scientific">Piromyces finnis</name>
    <dbReference type="NCBI Taxonomy" id="1754191"/>
    <lineage>
        <taxon>Eukaryota</taxon>
        <taxon>Fungi</taxon>
        <taxon>Fungi incertae sedis</taxon>
        <taxon>Chytridiomycota</taxon>
        <taxon>Chytridiomycota incertae sedis</taxon>
        <taxon>Neocallimastigomycetes</taxon>
        <taxon>Neocallimastigales</taxon>
        <taxon>Neocallimastigaceae</taxon>
        <taxon>Piromyces</taxon>
    </lineage>
</organism>
<evidence type="ECO:0000256" key="6">
    <source>
        <dbReference type="ARBA" id="ARBA00022824"/>
    </source>
</evidence>
<keyword evidence="3 10" id="KW-0328">Glycosyltransferase</keyword>
<dbReference type="GO" id="GO:0006506">
    <property type="term" value="P:GPI anchor biosynthetic process"/>
    <property type="evidence" value="ECO:0007669"/>
    <property type="project" value="TreeGrafter"/>
</dbReference>
<keyword evidence="8 10" id="KW-0472">Membrane</keyword>
<comment type="caution">
    <text evidence="11">The sequence shown here is derived from an EMBL/GenBank/DDBJ whole genome shotgun (WGS) entry which is preliminary data.</text>
</comment>
<protein>
    <recommendedName>
        <fullName evidence="10">Mannosyltransferase</fullName>
        <ecNumber evidence="10">2.4.1.-</ecNumber>
    </recommendedName>
</protein>
<feature type="transmembrane region" description="Helical" evidence="10">
    <location>
        <begin position="264"/>
        <end position="280"/>
    </location>
</feature>
<reference evidence="11 12" key="1">
    <citation type="submission" date="2016-08" db="EMBL/GenBank/DDBJ databases">
        <title>Genomes of anaerobic fungi encode conserved fungal cellulosomes for biomass hydrolysis.</title>
        <authorList>
            <consortium name="DOE Joint Genome Institute"/>
            <person name="Haitjema C.H."/>
            <person name="Gilmore S.P."/>
            <person name="Henske J.K."/>
            <person name="Solomon K.V."/>
            <person name="De Groot R."/>
            <person name="Kuo A."/>
            <person name="Mondo S.J."/>
            <person name="Salamov A.A."/>
            <person name="Labutti K."/>
            <person name="Zhao Z."/>
            <person name="Chiniquy J."/>
            <person name="Barry K."/>
            <person name="Brewer H.M."/>
            <person name="Purvine S.O."/>
            <person name="Wright A.T."/>
            <person name="Boxma B."/>
            <person name="Van Alen T."/>
            <person name="Hackstein J.H."/>
            <person name="Baker S.E."/>
            <person name="Grigoriev I.V."/>
            <person name="O'Malley M.A."/>
        </authorList>
    </citation>
    <scope>NUCLEOTIDE SEQUENCE [LARGE SCALE GENOMIC DNA]</scope>
    <source>
        <strain evidence="12">finn</strain>
    </source>
</reference>
<proteinExistence type="inferred from homology"/>
<dbReference type="Pfam" id="PF03901">
    <property type="entry name" value="Glyco_transf_22"/>
    <property type="match status" value="1"/>
</dbReference>
<evidence type="ECO:0000256" key="4">
    <source>
        <dbReference type="ARBA" id="ARBA00022679"/>
    </source>
</evidence>
<dbReference type="InterPro" id="IPR005599">
    <property type="entry name" value="GPI_mannosylTrfase"/>
</dbReference>
<keyword evidence="12" id="KW-1185">Reference proteome</keyword>
<comment type="subcellular location">
    <subcellularLocation>
        <location evidence="1 10">Endoplasmic reticulum membrane</location>
        <topology evidence="1 10">Multi-pass membrane protein</topology>
    </subcellularLocation>
</comment>
<evidence type="ECO:0000256" key="8">
    <source>
        <dbReference type="ARBA" id="ARBA00023136"/>
    </source>
</evidence>
<gene>
    <name evidence="11" type="ORF">BCR36DRAFT_409156</name>
</gene>
<evidence type="ECO:0000256" key="7">
    <source>
        <dbReference type="ARBA" id="ARBA00022989"/>
    </source>
</evidence>
<accession>A0A1Y1VIY4</accession>
<evidence type="ECO:0000313" key="12">
    <source>
        <dbReference type="Proteomes" id="UP000193719"/>
    </source>
</evidence>
<dbReference type="EMBL" id="MCFH01000005">
    <property type="protein sequence ID" value="ORX57681.1"/>
    <property type="molecule type" value="Genomic_DNA"/>
</dbReference>
<feature type="transmembrane region" description="Helical" evidence="10">
    <location>
        <begin position="435"/>
        <end position="461"/>
    </location>
</feature>
<evidence type="ECO:0000313" key="11">
    <source>
        <dbReference type="EMBL" id="ORX57681.1"/>
    </source>
</evidence>
<keyword evidence="6 10" id="KW-0256">Endoplasmic reticulum</keyword>
<dbReference type="AlphaFoldDB" id="A0A1Y1VIY4"/>
<comment type="function">
    <text evidence="9">Mannosyltransferase involved in glycosylphosphatidylinositol-anchor biosynthesis. Transfers the third mannose to Man2-GlcN-acyl-PI during GPI precursor assembly.</text>
</comment>
<dbReference type="GO" id="GO:0005789">
    <property type="term" value="C:endoplasmic reticulum membrane"/>
    <property type="evidence" value="ECO:0007669"/>
    <property type="project" value="UniProtKB-SubCell"/>
</dbReference>
<feature type="transmembrane region" description="Helical" evidence="10">
    <location>
        <begin position="394"/>
        <end position="415"/>
    </location>
</feature>
<evidence type="ECO:0000256" key="5">
    <source>
        <dbReference type="ARBA" id="ARBA00022692"/>
    </source>
</evidence>
<feature type="transmembrane region" description="Helical" evidence="10">
    <location>
        <begin position="609"/>
        <end position="629"/>
    </location>
</feature>
<feature type="transmembrane region" description="Helical" evidence="10">
    <location>
        <begin position="554"/>
        <end position="570"/>
    </location>
</feature>
<evidence type="ECO:0000256" key="10">
    <source>
        <dbReference type="RuleBase" id="RU363075"/>
    </source>
</evidence>
<evidence type="ECO:0000256" key="3">
    <source>
        <dbReference type="ARBA" id="ARBA00022676"/>
    </source>
</evidence>